<comment type="caution">
    <text evidence="2">The sequence shown here is derived from an EMBL/GenBank/DDBJ whole genome shotgun (WGS) entry which is preliminary data.</text>
</comment>
<evidence type="ECO:0000313" key="4">
    <source>
        <dbReference type="Proteomes" id="UP000663829"/>
    </source>
</evidence>
<keyword evidence="1" id="KW-0732">Signal</keyword>
<feature type="signal peptide" evidence="1">
    <location>
        <begin position="1"/>
        <end position="16"/>
    </location>
</feature>
<protein>
    <submittedName>
        <fullName evidence="2">Uncharacterized protein</fullName>
    </submittedName>
</protein>
<dbReference type="AlphaFoldDB" id="A0A815Q544"/>
<evidence type="ECO:0000256" key="1">
    <source>
        <dbReference type="SAM" id="SignalP"/>
    </source>
</evidence>
<dbReference type="Proteomes" id="UP000681722">
    <property type="component" value="Unassembled WGS sequence"/>
</dbReference>
<reference evidence="2" key="1">
    <citation type="submission" date="2021-02" db="EMBL/GenBank/DDBJ databases">
        <authorList>
            <person name="Nowell W R."/>
        </authorList>
    </citation>
    <scope>NUCLEOTIDE SEQUENCE</scope>
</reference>
<dbReference type="Proteomes" id="UP000663829">
    <property type="component" value="Unassembled WGS sequence"/>
</dbReference>
<evidence type="ECO:0000313" key="2">
    <source>
        <dbReference type="EMBL" id="CAF1458676.1"/>
    </source>
</evidence>
<organism evidence="2 4">
    <name type="scientific">Didymodactylos carnosus</name>
    <dbReference type="NCBI Taxonomy" id="1234261"/>
    <lineage>
        <taxon>Eukaryota</taxon>
        <taxon>Metazoa</taxon>
        <taxon>Spiralia</taxon>
        <taxon>Gnathifera</taxon>
        <taxon>Rotifera</taxon>
        <taxon>Eurotatoria</taxon>
        <taxon>Bdelloidea</taxon>
        <taxon>Philodinida</taxon>
        <taxon>Philodinidae</taxon>
        <taxon>Didymodactylos</taxon>
    </lineage>
</organism>
<feature type="chain" id="PRO_5035608089" evidence="1">
    <location>
        <begin position="17"/>
        <end position="195"/>
    </location>
</feature>
<name>A0A815Q544_9BILA</name>
<dbReference type="EMBL" id="CAJOBC010085334">
    <property type="protein sequence ID" value="CAF4329698.1"/>
    <property type="molecule type" value="Genomic_DNA"/>
</dbReference>
<gene>
    <name evidence="2" type="ORF">GPM918_LOCUS34999</name>
    <name evidence="3" type="ORF">SRO942_LOCUS35714</name>
</gene>
<proteinExistence type="predicted"/>
<sequence>MFPLILVVALGPLVWCQSPPPLPVWPDGFRTDATVIAFDDENEPHSHHSIFYYAYLNVSGRWHGMERHDHIGYCYGWSSNRNCTILITNNVYIVGENNEFCCMALPGNFGVPRTWLKGATWLGEEEIFGQRVNHWYSHDHEYWSRVDEPFDGVRYSGPNFKTPRQFTNYEKWEKGSQKVGLFDLPADMDCSQPCP</sequence>
<dbReference type="OrthoDB" id="9970928at2759"/>
<keyword evidence="4" id="KW-1185">Reference proteome</keyword>
<dbReference type="EMBL" id="CAJNOQ010019876">
    <property type="protein sequence ID" value="CAF1458676.1"/>
    <property type="molecule type" value="Genomic_DNA"/>
</dbReference>
<evidence type="ECO:0000313" key="3">
    <source>
        <dbReference type="EMBL" id="CAF4329698.1"/>
    </source>
</evidence>
<accession>A0A815Q544</accession>